<accession>A0A2K8N5E2</accession>
<evidence type="ECO:0000313" key="12">
    <source>
        <dbReference type="EMBL" id="ATY84305.1"/>
    </source>
</evidence>
<dbReference type="GO" id="GO:0004516">
    <property type="term" value="F:nicotinate phosphoribosyltransferase activity"/>
    <property type="evidence" value="ECO:0007669"/>
    <property type="project" value="UniProtKB-UniRule"/>
</dbReference>
<dbReference type="PANTHER" id="PTHR11098:SF1">
    <property type="entry name" value="NICOTINATE PHOSPHORIBOSYLTRANSFERASE"/>
    <property type="match status" value="1"/>
</dbReference>
<dbReference type="RefSeq" id="WP_100667130.1">
    <property type="nucleotide sequence ID" value="NZ_CP024955.1"/>
</dbReference>
<keyword evidence="4" id="KW-0597">Phosphoprotein</keyword>
<reference evidence="12" key="2">
    <citation type="journal article" date="2018" name="Genome Announc.">
        <title>Complete Genome Sequence of Kyrpidia sp. Strain EA-1, a Thermophilic Knallgas Bacterium, Isolated from the Azores.</title>
        <authorList>
            <person name="Reiner J.E."/>
            <person name="Lapp C.J."/>
            <person name="Bunk B."/>
            <person name="Sproer C."/>
            <person name="Overmann J."/>
            <person name="Gescher J."/>
        </authorList>
    </citation>
    <scope>NUCLEOTIDE SEQUENCE</scope>
    <source>
        <strain evidence="12">EA-1</strain>
    </source>
</reference>
<dbReference type="InterPro" id="IPR006405">
    <property type="entry name" value="Nic_PRibTrfase_pncB"/>
</dbReference>
<dbReference type="NCBIfam" id="TIGR01513">
    <property type="entry name" value="NAPRTase_put"/>
    <property type="match status" value="1"/>
</dbReference>
<dbReference type="Proteomes" id="UP000231932">
    <property type="component" value="Chromosome"/>
</dbReference>
<evidence type="ECO:0000259" key="11">
    <source>
        <dbReference type="Pfam" id="PF17956"/>
    </source>
</evidence>
<evidence type="ECO:0000256" key="3">
    <source>
        <dbReference type="ARBA" id="ARBA00013236"/>
    </source>
</evidence>
<evidence type="ECO:0000256" key="5">
    <source>
        <dbReference type="ARBA" id="ARBA00022598"/>
    </source>
</evidence>
<dbReference type="OrthoDB" id="9770610at2"/>
<dbReference type="InterPro" id="IPR040727">
    <property type="entry name" value="NAPRTase_N"/>
</dbReference>
<sequence length="493" mass="55729">MSFPLLFDFYELTMAYGYFRAGIHERTAVFDLFYRKGPFEHPYVLFVGLEGVLQGIENFRFGEDEIRYLQSVAPQIRDEQFWDLLRRFRFHGTIYAPEEGTVMFPREPMLRVEGKLFEVQLLETMLLTYVNHQSLIATAAHRMVEAAAGKPVIEMGARRAQGVDAAIDGARAAYIGGVSKTATTEAGRRFGIPITGTMAHSFVLAFHRDVQSPDQAKEAELEAFTAYAEAFPDQCLLVVDTTDVERSGLPNAIAVFRKLREKGYEPIGVRIDSGDLAYLSRVCRKALDEAGFPGAQIIASSDLDEFVIRDLLAQGAPIDAFGVGTNLITARSDPALGGVYKLAAIEWEENGERHLSTPIKLSENPTKVTLPGRKNVVRLLKDGQFVGDLIILEDEEDPKGPLRMIHPEYRWKQKVVTDYEAIRLLRPVYRDGRRLIDKITPDTARQTAAQSLAQLSPEHRRLHMPHEPHVDLSDALYERWMAEIHRRRMEKVQ</sequence>
<keyword evidence="5 9" id="KW-0436">Ligase</keyword>
<keyword evidence="12" id="KW-0328">Glycosyltransferase</keyword>
<protein>
    <recommendedName>
        <fullName evidence="3 9">Nicotinate phosphoribosyltransferase</fullName>
        <ecNumber evidence="3 9">6.3.4.21</ecNumber>
    </recommendedName>
</protein>
<dbReference type="GO" id="GO:0047280">
    <property type="term" value="F:nicotinamide phosphoribosyltransferase activity"/>
    <property type="evidence" value="ECO:0007669"/>
    <property type="project" value="UniProtKB-ARBA"/>
</dbReference>
<evidence type="ECO:0000256" key="1">
    <source>
        <dbReference type="ARBA" id="ARBA00004952"/>
    </source>
</evidence>
<keyword evidence="6 9" id="KW-0662">Pyridine nucleotide biosynthesis</keyword>
<dbReference type="NCBIfam" id="NF009131">
    <property type="entry name" value="PRK12484.1"/>
    <property type="match status" value="1"/>
</dbReference>
<dbReference type="NCBIfam" id="NF006695">
    <property type="entry name" value="PRK09243.1-2"/>
    <property type="match status" value="1"/>
</dbReference>
<dbReference type="Proteomes" id="UP000502196">
    <property type="component" value="Chromosome"/>
</dbReference>
<dbReference type="GO" id="GO:0034355">
    <property type="term" value="P:NAD+ biosynthetic process via the salvage pathway"/>
    <property type="evidence" value="ECO:0007669"/>
    <property type="project" value="UniProtKB-ARBA"/>
</dbReference>
<dbReference type="InterPro" id="IPR013785">
    <property type="entry name" value="Aldolase_TIM"/>
</dbReference>
<dbReference type="SUPFAM" id="SSF51690">
    <property type="entry name" value="Nicotinate/Quinolinate PRTase C-terminal domain-like"/>
    <property type="match status" value="1"/>
</dbReference>
<dbReference type="InterPro" id="IPR007229">
    <property type="entry name" value="Nic_PRibTrfase-Fam"/>
</dbReference>
<proteinExistence type="inferred from homology"/>
<dbReference type="GO" id="GO:0005829">
    <property type="term" value="C:cytosol"/>
    <property type="evidence" value="ECO:0007669"/>
    <property type="project" value="TreeGrafter"/>
</dbReference>
<keyword evidence="14" id="KW-1185">Reference proteome</keyword>
<evidence type="ECO:0000256" key="8">
    <source>
        <dbReference type="ARBA" id="ARBA00048668"/>
    </source>
</evidence>
<comment type="pathway">
    <text evidence="1 9">Cofactor biosynthesis; NAD(+) biosynthesis; nicotinate D-ribonucleotide from nicotinate: step 1/1.</text>
</comment>
<evidence type="ECO:0000256" key="4">
    <source>
        <dbReference type="ARBA" id="ARBA00022553"/>
    </source>
</evidence>
<dbReference type="FunFam" id="3.20.20.70:FF:000076">
    <property type="entry name" value="Nicotinate phosphoribosyltransferase"/>
    <property type="match status" value="1"/>
</dbReference>
<dbReference type="UniPathway" id="UPA00253">
    <property type="reaction ID" value="UER00457"/>
</dbReference>
<dbReference type="InterPro" id="IPR041619">
    <property type="entry name" value="NAPRTase_C"/>
</dbReference>
<feature type="domain" description="Nicotinate phosphoribosyltransferase N-terminal" evidence="10">
    <location>
        <begin position="5"/>
        <end position="131"/>
    </location>
</feature>
<dbReference type="CDD" id="cd01570">
    <property type="entry name" value="NAPRTase_A"/>
    <property type="match status" value="1"/>
</dbReference>
<dbReference type="Gene3D" id="3.20.140.10">
    <property type="entry name" value="nicotinate phosphoribosyltransferase"/>
    <property type="match status" value="1"/>
</dbReference>
<dbReference type="PIRSF" id="PIRSF000484">
    <property type="entry name" value="NAPRT"/>
    <property type="match status" value="1"/>
</dbReference>
<evidence type="ECO:0000259" key="10">
    <source>
        <dbReference type="Pfam" id="PF17767"/>
    </source>
</evidence>
<evidence type="ECO:0000256" key="6">
    <source>
        <dbReference type="ARBA" id="ARBA00022642"/>
    </source>
</evidence>
<gene>
    <name evidence="13" type="primary">pncB</name>
    <name evidence="13" type="ORF">COOX1_1093</name>
    <name evidence="12" type="ORF">CVV65_04530</name>
</gene>
<dbReference type="EC" id="6.3.4.21" evidence="3 9"/>
<name>A0A2K8N5E2_9BACL</name>
<dbReference type="InterPro" id="IPR036068">
    <property type="entry name" value="Nicotinate_pribotase-like_C"/>
</dbReference>
<dbReference type="EMBL" id="LR792683">
    <property type="protein sequence ID" value="CAB3391803.1"/>
    <property type="molecule type" value="Genomic_DNA"/>
</dbReference>
<keyword evidence="7 9" id="KW-0808">Transferase</keyword>
<evidence type="ECO:0000313" key="15">
    <source>
        <dbReference type="Proteomes" id="UP000502196"/>
    </source>
</evidence>
<comment type="PTM">
    <text evidence="9">Transiently phosphorylated on a His residue during the reaction cycle. Phosphorylation strongly increases the affinity for substrates and increases the rate of nicotinate D-ribonucleotide production. Dephosphorylation regenerates the low-affinity form of the enzyme, leading to product release.</text>
</comment>
<dbReference type="Pfam" id="PF17767">
    <property type="entry name" value="NAPRTase_N"/>
    <property type="match status" value="1"/>
</dbReference>
<evidence type="ECO:0000256" key="7">
    <source>
        <dbReference type="ARBA" id="ARBA00022679"/>
    </source>
</evidence>
<reference evidence="13 15" key="3">
    <citation type="submission" date="2020-04" db="EMBL/GenBank/DDBJ databases">
        <authorList>
            <person name="Hogendoorn C."/>
        </authorList>
    </citation>
    <scope>NUCLEOTIDE SEQUENCE [LARGE SCALE GENOMIC DNA]</scope>
    <source>
        <strain evidence="13">COOX1</strain>
    </source>
</reference>
<evidence type="ECO:0000256" key="2">
    <source>
        <dbReference type="ARBA" id="ARBA00010897"/>
    </source>
</evidence>
<dbReference type="SUPFAM" id="SSF54675">
    <property type="entry name" value="Nicotinate/Quinolinate PRTase N-terminal domain-like"/>
    <property type="match status" value="1"/>
</dbReference>
<comment type="function">
    <text evidence="9">Catalyzes the first step in the biosynthesis of NAD from nicotinic acid, the ATP-dependent synthesis of beta-nicotinate D-ribonucleotide from nicotinate and 5-phospho-D-ribose 1-phosphate.</text>
</comment>
<organism evidence="12 14">
    <name type="scientific">Kyrpidia spormannii</name>
    <dbReference type="NCBI Taxonomy" id="2055160"/>
    <lineage>
        <taxon>Bacteria</taxon>
        <taxon>Bacillati</taxon>
        <taxon>Bacillota</taxon>
        <taxon>Bacilli</taxon>
        <taxon>Bacillales</taxon>
        <taxon>Alicyclobacillaceae</taxon>
        <taxon>Kyrpidia</taxon>
    </lineage>
</organism>
<evidence type="ECO:0000313" key="13">
    <source>
        <dbReference type="EMBL" id="CAB3391803.1"/>
    </source>
</evidence>
<evidence type="ECO:0000256" key="9">
    <source>
        <dbReference type="RuleBase" id="RU365100"/>
    </source>
</evidence>
<comment type="catalytic activity">
    <reaction evidence="8 9">
        <text>5-phospho-alpha-D-ribose 1-diphosphate + nicotinate + ATP + H2O = nicotinate beta-D-ribonucleotide + ADP + phosphate + diphosphate</text>
        <dbReference type="Rhea" id="RHEA:36163"/>
        <dbReference type="ChEBI" id="CHEBI:15377"/>
        <dbReference type="ChEBI" id="CHEBI:30616"/>
        <dbReference type="ChEBI" id="CHEBI:32544"/>
        <dbReference type="ChEBI" id="CHEBI:33019"/>
        <dbReference type="ChEBI" id="CHEBI:43474"/>
        <dbReference type="ChEBI" id="CHEBI:57502"/>
        <dbReference type="ChEBI" id="CHEBI:58017"/>
        <dbReference type="ChEBI" id="CHEBI:456216"/>
        <dbReference type="EC" id="6.3.4.21"/>
    </reaction>
</comment>
<dbReference type="AlphaFoldDB" id="A0A2K8N5E2"/>
<dbReference type="Gene3D" id="3.20.20.70">
    <property type="entry name" value="Aldolase class I"/>
    <property type="match status" value="1"/>
</dbReference>
<reference evidence="14" key="1">
    <citation type="submission" date="2017-11" db="EMBL/GenBank/DDBJ databases">
        <title>Complete Genome Sequence of Kyrpidia sp. Strain EA-1, a thermophilic, hydrogen-oxidizing Bacterium, isolated from the Azores.</title>
        <authorList>
            <person name="Reiner J.E."/>
            <person name="Lapp C.J."/>
            <person name="Bunk B."/>
            <person name="Gescher J."/>
        </authorList>
    </citation>
    <scope>NUCLEOTIDE SEQUENCE [LARGE SCALE GENOMIC DNA]</scope>
    <source>
        <strain evidence="14">EA-1</strain>
    </source>
</reference>
<feature type="domain" description="Nicotinate phosphoribosyltransferase C-terminal" evidence="11">
    <location>
        <begin position="373"/>
        <end position="478"/>
    </location>
</feature>
<dbReference type="EMBL" id="CP024955">
    <property type="protein sequence ID" value="ATY84305.1"/>
    <property type="molecule type" value="Genomic_DNA"/>
</dbReference>
<dbReference type="KEGG" id="kyr:CVV65_04530"/>
<comment type="similarity">
    <text evidence="2 9">Belongs to the NAPRTase family.</text>
</comment>
<dbReference type="Pfam" id="PF17956">
    <property type="entry name" value="NAPRTase_C"/>
    <property type="match status" value="1"/>
</dbReference>
<dbReference type="PANTHER" id="PTHR11098">
    <property type="entry name" value="NICOTINATE PHOSPHORIBOSYLTRANSFERASE"/>
    <property type="match status" value="1"/>
</dbReference>
<evidence type="ECO:0000313" key="14">
    <source>
        <dbReference type="Proteomes" id="UP000231932"/>
    </source>
</evidence>